<evidence type="ECO:0000256" key="1">
    <source>
        <dbReference type="SAM" id="SignalP"/>
    </source>
</evidence>
<dbReference type="PANTHER" id="PTHR40787:SF3">
    <property type="entry name" value="PROTEIN TRANSPORT PROTEIN SEC39"/>
    <property type="match status" value="1"/>
</dbReference>
<comment type="caution">
    <text evidence="2">The sequence shown here is derived from an EMBL/GenBank/DDBJ whole genome shotgun (WGS) entry which is preliminary data.</text>
</comment>
<evidence type="ECO:0008006" key="4">
    <source>
        <dbReference type="Google" id="ProtNLM"/>
    </source>
</evidence>
<dbReference type="InterPro" id="IPR036444">
    <property type="entry name" value="PLipase_A2_dom_sf"/>
</dbReference>
<keyword evidence="3" id="KW-1185">Reference proteome</keyword>
<name>A0ABR3WD62_9PEZI</name>
<dbReference type="Gene3D" id="1.20.90.10">
    <property type="entry name" value="Phospholipase A2 domain"/>
    <property type="match status" value="1"/>
</dbReference>
<protein>
    <recommendedName>
        <fullName evidence="4">Phospholipase A2</fullName>
    </recommendedName>
</protein>
<dbReference type="PANTHER" id="PTHR40787">
    <property type="entry name" value="SECRETED PROTEIN"/>
    <property type="match status" value="1"/>
</dbReference>
<dbReference type="InterPro" id="IPR015141">
    <property type="entry name" value="PLipase_A2_prok/fun"/>
</dbReference>
<dbReference type="Pfam" id="PF09056">
    <property type="entry name" value="Phospholip_A2_3"/>
    <property type="match status" value="1"/>
</dbReference>
<reference evidence="2 3" key="1">
    <citation type="journal article" date="2024" name="IMA Fungus">
        <title>IMA Genome - F19 : A genome assembly and annotation guide to empower mycologists, including annotated draft genome sequences of Ceratocystis pirilliformis, Diaporthe australafricana, Fusarium ophioides, Paecilomyces lecythidis, and Sporothrix stenoceras.</title>
        <authorList>
            <person name="Aylward J."/>
            <person name="Wilson A.M."/>
            <person name="Visagie C.M."/>
            <person name="Spraker J."/>
            <person name="Barnes I."/>
            <person name="Buitendag C."/>
            <person name="Ceriani C."/>
            <person name="Del Mar Angel L."/>
            <person name="du Plessis D."/>
            <person name="Fuchs T."/>
            <person name="Gasser K."/>
            <person name="Kramer D."/>
            <person name="Li W."/>
            <person name="Munsamy K."/>
            <person name="Piso A."/>
            <person name="Price J.L."/>
            <person name="Sonnekus B."/>
            <person name="Thomas C."/>
            <person name="van der Nest A."/>
            <person name="van Dijk A."/>
            <person name="van Heerden A."/>
            <person name="van Vuuren N."/>
            <person name="Yilmaz N."/>
            <person name="Duong T.A."/>
            <person name="van der Merwe N.A."/>
            <person name="Wingfield M.J."/>
            <person name="Wingfield B.D."/>
        </authorList>
    </citation>
    <scope>NUCLEOTIDE SEQUENCE [LARGE SCALE GENOMIC DNA]</scope>
    <source>
        <strain evidence="2 3">CMW 18300</strain>
    </source>
</reference>
<organism evidence="2 3">
    <name type="scientific">Diaporthe australafricana</name>
    <dbReference type="NCBI Taxonomy" id="127596"/>
    <lineage>
        <taxon>Eukaryota</taxon>
        <taxon>Fungi</taxon>
        <taxon>Dikarya</taxon>
        <taxon>Ascomycota</taxon>
        <taxon>Pezizomycotina</taxon>
        <taxon>Sordariomycetes</taxon>
        <taxon>Sordariomycetidae</taxon>
        <taxon>Diaporthales</taxon>
        <taxon>Diaporthaceae</taxon>
        <taxon>Diaporthe</taxon>
    </lineage>
</organism>
<dbReference type="Proteomes" id="UP001583177">
    <property type="component" value="Unassembled WGS sequence"/>
</dbReference>
<feature type="signal peptide" evidence="1">
    <location>
        <begin position="1"/>
        <end position="18"/>
    </location>
</feature>
<evidence type="ECO:0000313" key="3">
    <source>
        <dbReference type="Proteomes" id="UP001583177"/>
    </source>
</evidence>
<sequence length="185" mass="20285">MKFSGIACAAWLVPATLAVGPVPISPRQSSLATTTDSYLFSISLPQFIVYRNAKNPATLDWTSDGCSDSPDNPLGFDFEPACYRHDFGYQNYRLQSRFTKAAKASIDSNFQEDLKYQCESESLESICDALADVYYTAVKLFGGQDATKRADSEDVDADLLAEYEDAVAVYDQLVAEAKADGRIPS</sequence>
<proteinExistence type="predicted"/>
<gene>
    <name evidence="2" type="ORF">Daus18300_009677</name>
</gene>
<feature type="chain" id="PRO_5046774149" description="Phospholipase A2" evidence="1">
    <location>
        <begin position="19"/>
        <end position="185"/>
    </location>
</feature>
<dbReference type="EMBL" id="JAWRVE010000100">
    <property type="protein sequence ID" value="KAL1859039.1"/>
    <property type="molecule type" value="Genomic_DNA"/>
</dbReference>
<keyword evidence="1" id="KW-0732">Signal</keyword>
<dbReference type="SUPFAM" id="SSF48619">
    <property type="entry name" value="Phospholipase A2, PLA2"/>
    <property type="match status" value="1"/>
</dbReference>
<evidence type="ECO:0000313" key="2">
    <source>
        <dbReference type="EMBL" id="KAL1859039.1"/>
    </source>
</evidence>
<accession>A0ABR3WD62</accession>